<organism evidence="1 2">
    <name type="scientific">Kickxella alabastrina</name>
    <dbReference type="NCBI Taxonomy" id="61397"/>
    <lineage>
        <taxon>Eukaryota</taxon>
        <taxon>Fungi</taxon>
        <taxon>Fungi incertae sedis</taxon>
        <taxon>Zoopagomycota</taxon>
        <taxon>Kickxellomycotina</taxon>
        <taxon>Kickxellomycetes</taxon>
        <taxon>Kickxellales</taxon>
        <taxon>Kickxellaceae</taxon>
        <taxon>Kickxella</taxon>
    </lineage>
</organism>
<name>A0ACC1I5L5_9FUNG</name>
<reference evidence="1" key="1">
    <citation type="submission" date="2022-07" db="EMBL/GenBank/DDBJ databases">
        <title>Phylogenomic reconstructions and comparative analyses of Kickxellomycotina fungi.</title>
        <authorList>
            <person name="Reynolds N.K."/>
            <person name="Stajich J.E."/>
            <person name="Barry K."/>
            <person name="Grigoriev I.V."/>
            <person name="Crous P."/>
            <person name="Smith M.E."/>
        </authorList>
    </citation>
    <scope>NUCLEOTIDE SEQUENCE</scope>
    <source>
        <strain evidence="1">Benny 63K</strain>
    </source>
</reference>
<proteinExistence type="predicted"/>
<protein>
    <submittedName>
        <fullName evidence="1">Uncharacterized protein</fullName>
    </submittedName>
</protein>
<dbReference type="EMBL" id="JANBPG010001767">
    <property type="protein sequence ID" value="KAJ1888384.1"/>
    <property type="molecule type" value="Genomic_DNA"/>
</dbReference>
<accession>A0ACC1I5L5</accession>
<gene>
    <name evidence="1" type="ORF">LPJ66_008609</name>
</gene>
<evidence type="ECO:0000313" key="2">
    <source>
        <dbReference type="Proteomes" id="UP001150581"/>
    </source>
</evidence>
<sequence length="105" mass="11228">MARKEFPGDPRLPTAIVAYTPASSSADGGIYYMTAFASSMGALFVKAKWIGWVAVFASMLSIFNDRISASSSGGSRLSTITLALTALMMTYTPELISVYNRTKGN</sequence>
<comment type="caution">
    <text evidence="1">The sequence shown here is derived from an EMBL/GenBank/DDBJ whole genome shotgun (WGS) entry which is preliminary data.</text>
</comment>
<keyword evidence="2" id="KW-1185">Reference proteome</keyword>
<evidence type="ECO:0000313" key="1">
    <source>
        <dbReference type="EMBL" id="KAJ1888384.1"/>
    </source>
</evidence>
<dbReference type="Proteomes" id="UP001150581">
    <property type="component" value="Unassembled WGS sequence"/>
</dbReference>